<keyword evidence="2" id="KW-0677">Repeat</keyword>
<dbReference type="InterPro" id="IPR007110">
    <property type="entry name" value="Ig-like_dom"/>
</dbReference>
<sequence>MKILLSAFIILWLNSLGLSYTISLLPFFSTQPYINANNEPTFRCGPASIGGQAACNSNTAQFRHNNSVINTSSSKYELDTFYDHASLTVHNVVPSDGGCYGCSYICNGTIVNADNVCLTFIPPIVFLVPDNAVYYSFVGSNATLLCDAQHYSNLQWQTASGIVIQSSHKYSFQGNNLVINDITVSDQKSYICAANNDITHKTIITARLQVYMKPVVTAVGNSSVSVYEGNTTTFVCQARAVPRPSIVWANENNIHIGDRIQSNEVNIGNDTVLSTLTISSTEKADRGPYKCTGATDNGTSTVTFHLNVKNIPVPSLQLHQLNFSSNSITVRWEVFGVPESESITISWRLAGPQNVTLGKRNVSQSSFSLSVSSLLPNTTYIFTATLLELVDSVIITTDPEEYSSSPSPSIVKMSPSSVSSVVTGSLSPLISFPKPTIDMYSSSLDTIPSTPTPTQLSIPNRNNQPLGTVVGLVLGSILLILIIVVFVAAGFCLLHRKERRKTSLNVQSIDKQITVRSDCNLLEYPKRNGLSLSSLNSPYHGNDIEVQAMTPNPQFMDETISGRPGLSQDSVSVYNTCSSCPPVNGRATENVYYVDSEDNFEMTDNPYFDFDKVKVDLDSASQIYYAESENYDNRFEYSNNSNYESCLPPPPPFAVYDSNLSLSRTQSPRFQIVSEKRGDVREKVDLVHQYN</sequence>
<dbReference type="EnsemblMetazoa" id="Aqu2.1.39999_001">
    <property type="protein sequence ID" value="Aqu2.1.39999_001"/>
    <property type="gene ID" value="Aqu2.1.39999"/>
</dbReference>
<evidence type="ECO:0000259" key="7">
    <source>
        <dbReference type="PROSITE" id="PS50853"/>
    </source>
</evidence>
<dbReference type="PANTHER" id="PTHR12231">
    <property type="entry name" value="CTX-RELATED TYPE I TRANSMEMBRANE PROTEIN"/>
    <property type="match status" value="1"/>
</dbReference>
<dbReference type="InterPro" id="IPR003598">
    <property type="entry name" value="Ig_sub2"/>
</dbReference>
<dbReference type="Proteomes" id="UP000007879">
    <property type="component" value="Unassembled WGS sequence"/>
</dbReference>
<keyword evidence="5" id="KW-1133">Transmembrane helix</keyword>
<evidence type="ECO:0000313" key="8">
    <source>
        <dbReference type="EnsemblMetazoa" id="Aqu2.1.39999_001"/>
    </source>
</evidence>
<name>A0A1X7VJ96_AMPQE</name>
<dbReference type="PROSITE" id="PS50853">
    <property type="entry name" value="FN3"/>
    <property type="match status" value="1"/>
</dbReference>
<reference evidence="8" key="2">
    <citation type="submission" date="2017-05" db="UniProtKB">
        <authorList>
            <consortium name="EnsemblMetazoa"/>
        </authorList>
    </citation>
    <scope>IDENTIFICATION</scope>
</reference>
<dbReference type="SMART" id="SM00408">
    <property type="entry name" value="IGc2"/>
    <property type="match status" value="2"/>
</dbReference>
<dbReference type="SMART" id="SM00409">
    <property type="entry name" value="IG"/>
    <property type="match status" value="3"/>
</dbReference>
<dbReference type="SUPFAM" id="SSF48726">
    <property type="entry name" value="Immunoglobulin"/>
    <property type="match status" value="2"/>
</dbReference>
<evidence type="ECO:0000259" key="6">
    <source>
        <dbReference type="PROSITE" id="PS50835"/>
    </source>
</evidence>
<dbReference type="EnsemblMetazoa" id="XM_019993123.1">
    <property type="protein sequence ID" value="XP_019848682.1"/>
    <property type="gene ID" value="LOC109580204"/>
</dbReference>
<dbReference type="InParanoid" id="A0A1X7VJ96"/>
<keyword evidence="9" id="KW-1185">Reference proteome</keyword>
<protein>
    <submittedName>
        <fullName evidence="8">Uncharacterized protein</fullName>
    </submittedName>
</protein>
<evidence type="ECO:0000313" key="9">
    <source>
        <dbReference type="Proteomes" id="UP000007879"/>
    </source>
</evidence>
<accession>A0A1X7VJ96</accession>
<gene>
    <name evidence="8" type="primary">109580204</name>
</gene>
<keyword evidence="1" id="KW-0732">Signal</keyword>
<dbReference type="InterPro" id="IPR051170">
    <property type="entry name" value="Neural/epithelial_adhesion"/>
</dbReference>
<keyword evidence="5" id="KW-0472">Membrane</keyword>
<dbReference type="PROSITE" id="PS50835">
    <property type="entry name" value="IG_LIKE"/>
    <property type="match status" value="2"/>
</dbReference>
<dbReference type="InterPro" id="IPR036116">
    <property type="entry name" value="FN3_sf"/>
</dbReference>
<dbReference type="InterPro" id="IPR013783">
    <property type="entry name" value="Ig-like_fold"/>
</dbReference>
<evidence type="ECO:0000256" key="3">
    <source>
        <dbReference type="ARBA" id="ARBA00023157"/>
    </source>
</evidence>
<evidence type="ECO:0000256" key="2">
    <source>
        <dbReference type="ARBA" id="ARBA00022737"/>
    </source>
</evidence>
<dbReference type="KEGG" id="aqu:109580204"/>
<feature type="domain" description="Fibronectin type-III" evidence="7">
    <location>
        <begin position="312"/>
        <end position="400"/>
    </location>
</feature>
<keyword evidence="4" id="KW-0393">Immunoglobulin domain</keyword>
<evidence type="ECO:0000256" key="5">
    <source>
        <dbReference type="SAM" id="Phobius"/>
    </source>
</evidence>
<keyword evidence="5" id="KW-0812">Transmembrane</keyword>
<dbReference type="OrthoDB" id="1055097at2759"/>
<feature type="domain" description="Ig-like" evidence="6">
    <location>
        <begin position="214"/>
        <end position="303"/>
    </location>
</feature>
<dbReference type="Pfam" id="PF13927">
    <property type="entry name" value="Ig_3"/>
    <property type="match status" value="1"/>
</dbReference>
<feature type="transmembrane region" description="Helical" evidence="5">
    <location>
        <begin position="469"/>
        <end position="494"/>
    </location>
</feature>
<organism evidence="8">
    <name type="scientific">Amphimedon queenslandica</name>
    <name type="common">Sponge</name>
    <dbReference type="NCBI Taxonomy" id="400682"/>
    <lineage>
        <taxon>Eukaryota</taxon>
        <taxon>Metazoa</taxon>
        <taxon>Porifera</taxon>
        <taxon>Demospongiae</taxon>
        <taxon>Heteroscleromorpha</taxon>
        <taxon>Haplosclerida</taxon>
        <taxon>Niphatidae</taxon>
        <taxon>Amphimedon</taxon>
    </lineage>
</organism>
<proteinExistence type="predicted"/>
<dbReference type="InterPro" id="IPR003961">
    <property type="entry name" value="FN3_dom"/>
</dbReference>
<reference evidence="9" key="1">
    <citation type="journal article" date="2010" name="Nature">
        <title>The Amphimedon queenslandica genome and the evolution of animal complexity.</title>
        <authorList>
            <person name="Srivastava M."/>
            <person name="Simakov O."/>
            <person name="Chapman J."/>
            <person name="Fahey B."/>
            <person name="Gauthier M.E."/>
            <person name="Mitros T."/>
            <person name="Richards G.S."/>
            <person name="Conaco C."/>
            <person name="Dacre M."/>
            <person name="Hellsten U."/>
            <person name="Larroux C."/>
            <person name="Putnam N.H."/>
            <person name="Stanke M."/>
            <person name="Adamska M."/>
            <person name="Darling A."/>
            <person name="Degnan S.M."/>
            <person name="Oakley T.H."/>
            <person name="Plachetzki D.C."/>
            <person name="Zhai Y."/>
            <person name="Adamski M."/>
            <person name="Calcino A."/>
            <person name="Cummins S.F."/>
            <person name="Goodstein D.M."/>
            <person name="Harris C."/>
            <person name="Jackson D.J."/>
            <person name="Leys S.P."/>
            <person name="Shu S."/>
            <person name="Woodcroft B.J."/>
            <person name="Vervoort M."/>
            <person name="Kosik K.S."/>
            <person name="Manning G."/>
            <person name="Degnan B.M."/>
            <person name="Rokhsar D.S."/>
        </authorList>
    </citation>
    <scope>NUCLEOTIDE SEQUENCE [LARGE SCALE GENOMIC DNA]</scope>
</reference>
<dbReference type="SUPFAM" id="SSF49265">
    <property type="entry name" value="Fibronectin type III"/>
    <property type="match status" value="1"/>
</dbReference>
<dbReference type="Gene3D" id="2.60.40.10">
    <property type="entry name" value="Immunoglobulins"/>
    <property type="match status" value="2"/>
</dbReference>
<feature type="domain" description="Ig-like" evidence="6">
    <location>
        <begin position="123"/>
        <end position="205"/>
    </location>
</feature>
<dbReference type="InterPro" id="IPR036179">
    <property type="entry name" value="Ig-like_dom_sf"/>
</dbReference>
<dbReference type="AlphaFoldDB" id="A0A1X7VJ96"/>
<evidence type="ECO:0000256" key="4">
    <source>
        <dbReference type="ARBA" id="ARBA00023319"/>
    </source>
</evidence>
<dbReference type="PANTHER" id="PTHR12231:SF253">
    <property type="entry name" value="DPR-INTERACTING PROTEIN ETA, ISOFORM B-RELATED"/>
    <property type="match status" value="1"/>
</dbReference>
<evidence type="ECO:0000256" key="1">
    <source>
        <dbReference type="ARBA" id="ARBA00022729"/>
    </source>
</evidence>
<dbReference type="InterPro" id="IPR003599">
    <property type="entry name" value="Ig_sub"/>
</dbReference>
<keyword evidence="3" id="KW-1015">Disulfide bond</keyword>